<dbReference type="SUPFAM" id="SSF89796">
    <property type="entry name" value="CoA-transferase family III (CaiB/BaiF)"/>
    <property type="match status" value="1"/>
</dbReference>
<comment type="caution">
    <text evidence="2">The sequence shown here is derived from an EMBL/GenBank/DDBJ whole genome shotgun (WGS) entry which is preliminary data.</text>
</comment>
<keyword evidence="1 2" id="KW-0808">Transferase</keyword>
<dbReference type="Pfam" id="PF02515">
    <property type="entry name" value="CoA_transf_3"/>
    <property type="match status" value="1"/>
</dbReference>
<dbReference type="Gene3D" id="3.40.50.10540">
    <property type="entry name" value="Crotonobetainyl-coa:carnitine coa-transferase, domain 1"/>
    <property type="match status" value="1"/>
</dbReference>
<gene>
    <name evidence="2" type="ORF">GM51_9180</name>
</gene>
<organism evidence="2">
    <name type="scientific">freshwater metagenome</name>
    <dbReference type="NCBI Taxonomy" id="449393"/>
    <lineage>
        <taxon>unclassified sequences</taxon>
        <taxon>metagenomes</taxon>
        <taxon>ecological metagenomes</taxon>
    </lineage>
</organism>
<evidence type="ECO:0000256" key="1">
    <source>
        <dbReference type="ARBA" id="ARBA00022679"/>
    </source>
</evidence>
<proteinExistence type="predicted"/>
<sequence>MATTNGMARPLEGLLVADLSRVLAGPYCTMLLADMGATVIKVESPAGDDTRTWVPPTKGDIATYYMSINRNKKSIVLDFGKEEDLVLARELVQRADICVENFKVGGLKKFGLDYESTSQSNPGLVYLSISGFGTDKGAKLPGYDLIVQAVSGLMSLTGEPDGPPYRAGISVFDVMAGLHGTIGVLAALNEKNKTGKGQHVEVNLLSSAMSGLVNQTAAYTLADVVPFRMGNAHPSLFPYEALPTKDRDLIIAAGNDKQFRALAKVLGIEHVADDPRFKINADRTKNREELRPMLLEQLAKWNSDDLFYALNDVGVPCGPINSIGDGVELAEKLGLRPRVSVGEGDRQADLVRNPISFSNGELNYTMPPPHLGEHTEEIRNWLSTKG</sequence>
<dbReference type="Gene3D" id="3.30.1540.10">
    <property type="entry name" value="formyl-coa transferase, domain 3"/>
    <property type="match status" value="1"/>
</dbReference>
<dbReference type="InterPro" id="IPR050483">
    <property type="entry name" value="CoA-transferase_III_domain"/>
</dbReference>
<dbReference type="GO" id="GO:0008410">
    <property type="term" value="F:CoA-transferase activity"/>
    <property type="evidence" value="ECO:0007669"/>
    <property type="project" value="TreeGrafter"/>
</dbReference>
<dbReference type="AlphaFoldDB" id="A0A094SI18"/>
<dbReference type="PANTHER" id="PTHR48207:SF3">
    <property type="entry name" value="SUCCINATE--HYDROXYMETHYLGLUTARATE COA-TRANSFERASE"/>
    <property type="match status" value="1"/>
</dbReference>
<dbReference type="InterPro" id="IPR003673">
    <property type="entry name" value="CoA-Trfase_fam_III"/>
</dbReference>
<accession>A0A094SI18</accession>
<dbReference type="PANTHER" id="PTHR48207">
    <property type="entry name" value="SUCCINATE--HYDROXYMETHYLGLUTARATE COA-TRANSFERASE"/>
    <property type="match status" value="1"/>
</dbReference>
<dbReference type="InterPro" id="IPR044855">
    <property type="entry name" value="CoA-Trfase_III_dom3_sf"/>
</dbReference>
<reference evidence="2" key="1">
    <citation type="submission" date="2014-06" db="EMBL/GenBank/DDBJ databases">
        <title>Key roles for freshwater Actinobacteria revealed by deep metagenomic sequencing.</title>
        <authorList>
            <person name="Ghai R."/>
            <person name="Mizuno C.M."/>
            <person name="Picazo A."/>
            <person name="Camacho A."/>
            <person name="Rodriguez-Valera F."/>
        </authorList>
    </citation>
    <scope>NUCLEOTIDE SEQUENCE</scope>
</reference>
<dbReference type="InterPro" id="IPR023606">
    <property type="entry name" value="CoA-Trfase_III_dom_1_sf"/>
</dbReference>
<protein>
    <submittedName>
        <fullName evidence="2">Acyl-CoA transferase/carnitine dehydratase</fullName>
    </submittedName>
</protein>
<dbReference type="EMBL" id="JNSL01000050">
    <property type="protein sequence ID" value="KGA18018.1"/>
    <property type="molecule type" value="Genomic_DNA"/>
</dbReference>
<evidence type="ECO:0000313" key="2">
    <source>
        <dbReference type="EMBL" id="KGA18018.1"/>
    </source>
</evidence>
<name>A0A094SI18_9ZZZZ</name>